<name>A0A8T2IGB1_9PIPI</name>
<organism evidence="5 6">
    <name type="scientific">Hymenochirus boettgeri</name>
    <name type="common">Congo dwarf clawed frog</name>
    <dbReference type="NCBI Taxonomy" id="247094"/>
    <lineage>
        <taxon>Eukaryota</taxon>
        <taxon>Metazoa</taxon>
        <taxon>Chordata</taxon>
        <taxon>Craniata</taxon>
        <taxon>Vertebrata</taxon>
        <taxon>Euteleostomi</taxon>
        <taxon>Amphibia</taxon>
        <taxon>Batrachia</taxon>
        <taxon>Anura</taxon>
        <taxon>Pipoidea</taxon>
        <taxon>Pipidae</taxon>
        <taxon>Pipinae</taxon>
        <taxon>Hymenochirus</taxon>
    </lineage>
</organism>
<protein>
    <recommendedName>
        <fullName evidence="4">Ig-like domain-containing protein</fullName>
    </recommendedName>
</protein>
<evidence type="ECO:0000259" key="4">
    <source>
        <dbReference type="PROSITE" id="PS50835"/>
    </source>
</evidence>
<dbReference type="InterPro" id="IPR003599">
    <property type="entry name" value="Ig_sub"/>
</dbReference>
<dbReference type="GO" id="GO:0031430">
    <property type="term" value="C:M band"/>
    <property type="evidence" value="ECO:0007669"/>
    <property type="project" value="TreeGrafter"/>
</dbReference>
<dbReference type="SMART" id="SM00409">
    <property type="entry name" value="IG"/>
    <property type="match status" value="4"/>
</dbReference>
<keyword evidence="2" id="KW-0393">Immunoglobulin domain</keyword>
<evidence type="ECO:0000313" key="6">
    <source>
        <dbReference type="Proteomes" id="UP000812440"/>
    </source>
</evidence>
<dbReference type="FunFam" id="2.60.40.10:FF:000081">
    <property type="entry name" value="Myosin-binding protein C, slow type"/>
    <property type="match status" value="1"/>
</dbReference>
<dbReference type="Proteomes" id="UP000812440">
    <property type="component" value="Unassembled WGS sequence"/>
</dbReference>
<dbReference type="SUPFAM" id="SSF48726">
    <property type="entry name" value="Immunoglobulin"/>
    <property type="match status" value="4"/>
</dbReference>
<evidence type="ECO:0000313" key="5">
    <source>
        <dbReference type="EMBL" id="KAG8430707.1"/>
    </source>
</evidence>
<dbReference type="EMBL" id="JAACNH010000686">
    <property type="protein sequence ID" value="KAG8430707.1"/>
    <property type="molecule type" value="Genomic_DNA"/>
</dbReference>
<reference evidence="5" key="1">
    <citation type="thesis" date="2020" institute="ProQuest LLC" country="789 East Eisenhower Parkway, Ann Arbor, MI, USA">
        <title>Comparative Genomics and Chromosome Evolution.</title>
        <authorList>
            <person name="Mudd A.B."/>
        </authorList>
    </citation>
    <scope>NUCLEOTIDE SEQUENCE</scope>
    <source>
        <strain evidence="5">Female2</strain>
        <tissue evidence="5">Blood</tissue>
    </source>
</reference>
<dbReference type="PANTHER" id="PTHR13817:SF20">
    <property type="entry name" value="MYOSIN-BINDING PROTEIN C, CARDIAC-TYPE"/>
    <property type="match status" value="1"/>
</dbReference>
<feature type="non-terminal residue" evidence="5">
    <location>
        <position position="1"/>
    </location>
</feature>
<evidence type="ECO:0000256" key="2">
    <source>
        <dbReference type="ARBA" id="ARBA00023319"/>
    </source>
</evidence>
<dbReference type="InterPro" id="IPR036179">
    <property type="entry name" value="Ig-like_dom_sf"/>
</dbReference>
<dbReference type="EMBL" id="JAACNH010000686">
    <property type="protein sequence ID" value="KAG8430708.1"/>
    <property type="molecule type" value="Genomic_DNA"/>
</dbReference>
<dbReference type="InterPro" id="IPR050964">
    <property type="entry name" value="Striated_Muscle_Regulatory"/>
</dbReference>
<proteinExistence type="predicted"/>
<dbReference type="PANTHER" id="PTHR13817">
    <property type="entry name" value="TITIN"/>
    <property type="match status" value="1"/>
</dbReference>
<feature type="compositionally biased region" description="Polar residues" evidence="3">
    <location>
        <begin position="103"/>
        <end position="112"/>
    </location>
</feature>
<dbReference type="GO" id="GO:0045214">
    <property type="term" value="P:sarcomere organization"/>
    <property type="evidence" value="ECO:0007669"/>
    <property type="project" value="TreeGrafter"/>
</dbReference>
<evidence type="ECO:0000256" key="3">
    <source>
        <dbReference type="SAM" id="MobiDB-lite"/>
    </source>
</evidence>
<dbReference type="FunFam" id="2.60.40.10:FF:000111">
    <property type="entry name" value="Myosin-binding protein C, slow type"/>
    <property type="match status" value="1"/>
</dbReference>
<dbReference type="Pfam" id="PF18362">
    <property type="entry name" value="THB"/>
    <property type="match status" value="1"/>
</dbReference>
<dbReference type="PROSITE" id="PS50835">
    <property type="entry name" value="IG_LIKE"/>
    <property type="match status" value="2"/>
</dbReference>
<feature type="non-terminal residue" evidence="5">
    <location>
        <position position="516"/>
    </location>
</feature>
<dbReference type="InterPro" id="IPR013783">
    <property type="entry name" value="Ig-like_fold"/>
</dbReference>
<sequence length="516" mass="57772">FTKKPKTEVVLVGGAVTFEAETENPGLKVKWQRNNLDITPDEKFLINSDGKQHSLTIKNASAEDEVVYAVIAGTSKVKFELKVKEQEKSEETPGPVQVAFESPETTGPSKPETSAPPPAENSGGESKPTSLEAPAPQPEPPKDDIGLFLERPQDGEVTVGENIKFTAKVVGTNLLKKPVVKWFKGKWMDLTSKVGKHLQLHESYDRNNKIYTFEIQIIKAKATYAGGYRCEVSSKDKFDSCNFNLNVHEASTSGDVDIRAAFRRTGDGTEEAGELDFSALLRKSNEAKQDAGPDVDVWDILKKAPPSEYEKIAFQYGITDLRGLLKRLKKMKKEEKKSEAFLKKLDPAYQVDKGQKMKLVVEVANLDAEVKWLKNGQEIRVSGRYIFESIGNKRILTINNCSLADDAAYECVIGEEKCFTELFVREPPVKIIHTLEDQMVMVGERVEFECEVSEEGAQVKWEKDGVELTREETFKYRFKKDGKKHFLIINETTLEDGGNYKVKTNGGESVAELMVQ</sequence>
<dbReference type="InterPro" id="IPR013098">
    <property type="entry name" value="Ig_I-set"/>
</dbReference>
<keyword evidence="1" id="KW-0677">Repeat</keyword>
<keyword evidence="6" id="KW-1185">Reference proteome</keyword>
<dbReference type="AlphaFoldDB" id="A0A8T2IGB1"/>
<dbReference type="FunFam" id="2.60.40.10:FF:000070">
    <property type="entry name" value="Myosin-binding protein C, slow type"/>
    <property type="match status" value="1"/>
</dbReference>
<comment type="caution">
    <text evidence="5">The sequence shown here is derived from an EMBL/GenBank/DDBJ whole genome shotgun (WGS) entry which is preliminary data.</text>
</comment>
<dbReference type="Pfam" id="PF07679">
    <property type="entry name" value="I-set"/>
    <property type="match status" value="4"/>
</dbReference>
<dbReference type="Gene3D" id="2.60.40.10">
    <property type="entry name" value="Immunoglobulins"/>
    <property type="match status" value="4"/>
</dbReference>
<accession>A0A8T2IGB1</accession>
<evidence type="ECO:0000256" key="1">
    <source>
        <dbReference type="ARBA" id="ARBA00022737"/>
    </source>
</evidence>
<gene>
    <name evidence="5" type="ORF">GDO86_020095</name>
</gene>
<dbReference type="OrthoDB" id="9370994at2759"/>
<feature type="domain" description="Ig-like" evidence="4">
    <location>
        <begin position="427"/>
        <end position="514"/>
    </location>
</feature>
<feature type="domain" description="Ig-like" evidence="4">
    <location>
        <begin position="339"/>
        <end position="413"/>
    </location>
</feature>
<dbReference type="InterPro" id="IPR007110">
    <property type="entry name" value="Ig-like_dom"/>
</dbReference>
<dbReference type="InterPro" id="IPR040849">
    <property type="entry name" value="MyBP-C_THB"/>
</dbReference>
<feature type="region of interest" description="Disordered" evidence="3">
    <location>
        <begin position="85"/>
        <end position="148"/>
    </location>
</feature>